<accession>A0A1M6MKA8</accession>
<evidence type="ECO:0000256" key="3">
    <source>
        <dbReference type="ARBA" id="ARBA00022722"/>
    </source>
</evidence>
<dbReference type="STRING" id="1120989.SAMN02745227_00814"/>
<dbReference type="PANTHER" id="PTHR34139">
    <property type="entry name" value="UPF0331 PROTEIN MJ0127"/>
    <property type="match status" value="1"/>
</dbReference>
<evidence type="ECO:0000256" key="2">
    <source>
        <dbReference type="ARBA" id="ARBA00022649"/>
    </source>
</evidence>
<dbReference type="GO" id="GO:0016787">
    <property type="term" value="F:hydrolase activity"/>
    <property type="evidence" value="ECO:0007669"/>
    <property type="project" value="UniProtKB-KW"/>
</dbReference>
<evidence type="ECO:0000313" key="6">
    <source>
        <dbReference type="EMBL" id="SHJ83836.1"/>
    </source>
</evidence>
<dbReference type="GO" id="GO:0000166">
    <property type="term" value="F:nucleotide binding"/>
    <property type="evidence" value="ECO:0007669"/>
    <property type="project" value="UniProtKB-KW"/>
</dbReference>
<dbReference type="AlphaFoldDB" id="A0A1M6MKA8"/>
<dbReference type="Proteomes" id="UP000243547">
    <property type="component" value="Unassembled WGS sequence"/>
</dbReference>
<keyword evidence="5" id="KW-0378">Hydrolase</keyword>
<evidence type="ECO:0000313" key="7">
    <source>
        <dbReference type="Proteomes" id="UP000243547"/>
    </source>
</evidence>
<keyword evidence="4" id="KW-0547">Nucleotide-binding</keyword>
<evidence type="ECO:0000256" key="5">
    <source>
        <dbReference type="ARBA" id="ARBA00022801"/>
    </source>
</evidence>
<keyword evidence="1" id="KW-0597">Phosphoprotein</keyword>
<reference evidence="7" key="1">
    <citation type="submission" date="2016-11" db="EMBL/GenBank/DDBJ databases">
        <authorList>
            <person name="Varghese N."/>
            <person name="Submissions S."/>
        </authorList>
    </citation>
    <scope>NUCLEOTIDE SEQUENCE [LARGE SCALE GENOMIC DNA]</scope>
    <source>
        <strain evidence="7">DSM 14826</strain>
    </source>
</reference>
<organism evidence="6 7">
    <name type="scientific">Anaerobranca californiensis DSM 14826</name>
    <dbReference type="NCBI Taxonomy" id="1120989"/>
    <lineage>
        <taxon>Bacteria</taxon>
        <taxon>Bacillati</taxon>
        <taxon>Bacillota</taxon>
        <taxon>Clostridia</taxon>
        <taxon>Eubacteriales</taxon>
        <taxon>Proteinivoracaceae</taxon>
        <taxon>Anaerobranca</taxon>
    </lineage>
</organism>
<keyword evidence="7" id="KW-1185">Reference proteome</keyword>
<name>A0A1M6MKA8_9FIRM</name>
<dbReference type="Pfam" id="PF01934">
    <property type="entry name" value="HepT-like"/>
    <property type="match status" value="1"/>
</dbReference>
<dbReference type="EMBL" id="FRAI01000007">
    <property type="protein sequence ID" value="SHJ83836.1"/>
    <property type="molecule type" value="Genomic_DNA"/>
</dbReference>
<sequence>MTLINIGELVKNLTDDFKKKFNHVPWRAIAGMRDITAHKYQTLKMGNVWVTLQEDIPLLKENLLNILECSQDN</sequence>
<evidence type="ECO:0008006" key="8">
    <source>
        <dbReference type="Google" id="ProtNLM"/>
    </source>
</evidence>
<keyword evidence="3" id="KW-0540">Nuclease</keyword>
<gene>
    <name evidence="6" type="ORF">SAMN02745227_00814</name>
</gene>
<dbReference type="GO" id="GO:0004540">
    <property type="term" value="F:RNA nuclease activity"/>
    <property type="evidence" value="ECO:0007669"/>
    <property type="project" value="InterPro"/>
</dbReference>
<evidence type="ECO:0000256" key="1">
    <source>
        <dbReference type="ARBA" id="ARBA00022553"/>
    </source>
</evidence>
<proteinExistence type="predicted"/>
<dbReference type="GO" id="GO:0110001">
    <property type="term" value="C:toxin-antitoxin complex"/>
    <property type="evidence" value="ECO:0007669"/>
    <property type="project" value="InterPro"/>
</dbReference>
<dbReference type="PANTHER" id="PTHR34139:SF1">
    <property type="entry name" value="RNASE MJ1380-RELATED"/>
    <property type="match status" value="1"/>
</dbReference>
<protein>
    <recommendedName>
        <fullName evidence="8">DUF86 domain-containing protein</fullName>
    </recommendedName>
</protein>
<keyword evidence="2" id="KW-1277">Toxin-antitoxin system</keyword>
<dbReference type="InterPro" id="IPR008201">
    <property type="entry name" value="HepT-like"/>
</dbReference>
<evidence type="ECO:0000256" key="4">
    <source>
        <dbReference type="ARBA" id="ARBA00022741"/>
    </source>
</evidence>
<dbReference type="InterPro" id="IPR051813">
    <property type="entry name" value="HepT_RNase_toxin"/>
</dbReference>